<dbReference type="RefSeq" id="WP_119810859.1">
    <property type="nucleotide sequence ID" value="NZ_QYUP01000110.1"/>
</dbReference>
<sequence>MKLKHSTYPALLGVFAAAVAIGGPVSAVAAVPEFQAAPSVLDQTDRLIVKYKDSQAAGKGAAKIANFGQAARRSLTAPASSSA</sequence>
<comment type="caution">
    <text evidence="2">The sequence shown here is derived from an EMBL/GenBank/DDBJ whole genome shotgun (WGS) entry which is preliminary data.</text>
</comment>
<proteinExistence type="predicted"/>
<feature type="chain" id="PRO_5019287094" evidence="1">
    <location>
        <begin position="30"/>
        <end position="83"/>
    </location>
</feature>
<dbReference type="AlphaFoldDB" id="A0A418XTR2"/>
<evidence type="ECO:0000256" key="1">
    <source>
        <dbReference type="SAM" id="SignalP"/>
    </source>
</evidence>
<dbReference type="EMBL" id="QYUP01000110">
    <property type="protein sequence ID" value="RJG16072.1"/>
    <property type="molecule type" value="Genomic_DNA"/>
</dbReference>
<name>A0A418XTR2_9BURK</name>
<feature type="signal peptide" evidence="1">
    <location>
        <begin position="1"/>
        <end position="29"/>
    </location>
</feature>
<keyword evidence="3" id="KW-1185">Reference proteome</keyword>
<keyword evidence="1" id="KW-0732">Signal</keyword>
<evidence type="ECO:0000313" key="2">
    <source>
        <dbReference type="EMBL" id="RJG16072.1"/>
    </source>
</evidence>
<reference evidence="2 3" key="1">
    <citation type="submission" date="2018-09" db="EMBL/GenBank/DDBJ databases">
        <authorList>
            <person name="Zhu H."/>
        </authorList>
    </citation>
    <scope>NUCLEOTIDE SEQUENCE [LARGE SCALE GENOMIC DNA]</scope>
    <source>
        <strain evidence="2 3">K1S02-61</strain>
    </source>
</reference>
<gene>
    <name evidence="2" type="ORF">D3872_11285</name>
</gene>
<protein>
    <submittedName>
        <fullName evidence="2">Uncharacterized protein</fullName>
    </submittedName>
</protein>
<evidence type="ECO:0000313" key="3">
    <source>
        <dbReference type="Proteomes" id="UP000284006"/>
    </source>
</evidence>
<accession>A0A418XTR2</accession>
<dbReference type="Proteomes" id="UP000284006">
    <property type="component" value="Unassembled WGS sequence"/>
</dbReference>
<organism evidence="2 3">
    <name type="scientific">Massilia cavernae</name>
    <dbReference type="NCBI Taxonomy" id="2320864"/>
    <lineage>
        <taxon>Bacteria</taxon>
        <taxon>Pseudomonadati</taxon>
        <taxon>Pseudomonadota</taxon>
        <taxon>Betaproteobacteria</taxon>
        <taxon>Burkholderiales</taxon>
        <taxon>Oxalobacteraceae</taxon>
        <taxon>Telluria group</taxon>
        <taxon>Massilia</taxon>
    </lineage>
</organism>